<dbReference type="InterPro" id="IPR027417">
    <property type="entry name" value="P-loop_NTPase"/>
</dbReference>
<dbReference type="RefSeq" id="WP_258349138.1">
    <property type="nucleotide sequence ID" value="NZ_BAAAYK010000038.1"/>
</dbReference>
<dbReference type="SUPFAM" id="SSF48452">
    <property type="entry name" value="TPR-like"/>
    <property type="match status" value="2"/>
</dbReference>
<keyword evidence="3" id="KW-1185">Reference proteome</keyword>
<organism evidence="2 3">
    <name type="scientific">Saccharopolyspora gregorii</name>
    <dbReference type="NCBI Taxonomy" id="33914"/>
    <lineage>
        <taxon>Bacteria</taxon>
        <taxon>Bacillati</taxon>
        <taxon>Actinomycetota</taxon>
        <taxon>Actinomycetes</taxon>
        <taxon>Pseudonocardiales</taxon>
        <taxon>Pseudonocardiaceae</taxon>
        <taxon>Saccharopolyspora</taxon>
    </lineage>
</organism>
<dbReference type="SUPFAM" id="SSF52540">
    <property type="entry name" value="P-loop containing nucleoside triphosphate hydrolases"/>
    <property type="match status" value="1"/>
</dbReference>
<protein>
    <recommendedName>
        <fullName evidence="1">Bacterial transcriptional activator domain-containing protein</fullName>
    </recommendedName>
</protein>
<dbReference type="PANTHER" id="PTHR35807">
    <property type="entry name" value="TRANSCRIPTIONAL REGULATOR REDD-RELATED"/>
    <property type="match status" value="1"/>
</dbReference>
<dbReference type="EMBL" id="BAAAYK010000038">
    <property type="protein sequence ID" value="GAA3358252.1"/>
    <property type="molecule type" value="Genomic_DNA"/>
</dbReference>
<evidence type="ECO:0000313" key="2">
    <source>
        <dbReference type="EMBL" id="GAA3358252.1"/>
    </source>
</evidence>
<gene>
    <name evidence="2" type="ORF">GCM10020366_29610</name>
</gene>
<dbReference type="InterPro" id="IPR019734">
    <property type="entry name" value="TPR_rpt"/>
</dbReference>
<accession>A0ABP6RSK1</accession>
<comment type="caution">
    <text evidence="2">The sequence shown here is derived from an EMBL/GenBank/DDBJ whole genome shotgun (WGS) entry which is preliminary data.</text>
</comment>
<sequence length="1046" mass="112649">MRGRDRHGTSTIARPVLADALATATRNRVCLVIAAAGWGKTTAVRAWAASAGGTAWWFPEGAGDDAGRLLATLVDAARPHLPGPVPEPDRGAVREWLRELPVDLHLVVDDLHEAGEHAAALLADLCRSAPPRLRIVLLSRHEPPFSLERLRGQGKVSEIDAGLLAFDADEIAELIERCLGTADIALAHELGERTGGWPAAVCRAIDSLRAVPEPRGGGLPPATRFHPYLAEEVLDREPERARHALHRLAVLGDVTHEEQGGVFTDLARRGLLRPASTGRWALVPPLAEFLAEPRTVTPEVRTALHRQAADEHHRAGRHERALRHLVAARETERCAALLVEAGARLLDDGHVDVVLDAATLLGEQHDQRIARVVGQAHRLRGRWPEAAAHWARAGDPAEPGLAWRIADAALARAEPAEALAACAAAAGTAGDPADEVRLHATAALAHRLTGDTARGEQEARRAAEIAEQRGHPRTAPVAALAGAVLAAARGDQRAARTAWFAAADDAADAHLGRLHVLRALHRTESGEPGAALGQADAALRTAEQHHDPLLRAHALTQRAHALTRLGRFDEATVAVDTACEVFGRFGTGFLAWPLCVRGDVHRLRGRLERARSAYEEALSLAEPARDVLATSSALVGLARTRAADDPARARLLAQRAIDLGEHLHEVRALLTRGWISWEAGDAEPARADAALAAEQARARGDEPGLAEALALTAVTATDPLVHGPALDEAVQIWRDGGFAFDEAQALLLRHRLAPAPGGAGAVAELAERTLLEHGAAPDARAAAGPLAAVARLAPPVLLRALGVFRIEHAGVPVPRAAWQSRKARDLLKILVAKRRPMRREELMELLWPEVDPVRAGNRLSVLLSTVRDVLATSGPAAGSVLRTSETGTVGLDPRCVRIDVESFLALADRALQADREDSPAATALLLDAEAAYTGDFLEDDPYQEWADALADELRTTHAALLRALTRRSRDEGDTDRVARFALRLLRDDQYDEEAHLDLVATLLRAERFGEARRRYELYRKRMEEISIDPRPFPGVPGTRRPADTSE</sequence>
<name>A0ABP6RSK1_9PSEU</name>
<dbReference type="Gene3D" id="1.10.10.10">
    <property type="entry name" value="Winged helix-like DNA-binding domain superfamily/Winged helix DNA-binding domain"/>
    <property type="match status" value="1"/>
</dbReference>
<dbReference type="Proteomes" id="UP001500483">
    <property type="component" value="Unassembled WGS sequence"/>
</dbReference>
<evidence type="ECO:0000313" key="3">
    <source>
        <dbReference type="Proteomes" id="UP001500483"/>
    </source>
</evidence>
<dbReference type="InterPro" id="IPR036388">
    <property type="entry name" value="WH-like_DNA-bd_sf"/>
</dbReference>
<dbReference type="SMART" id="SM01043">
    <property type="entry name" value="BTAD"/>
    <property type="match status" value="1"/>
</dbReference>
<dbReference type="InterPro" id="IPR005158">
    <property type="entry name" value="BTAD"/>
</dbReference>
<reference evidence="3" key="1">
    <citation type="journal article" date="2019" name="Int. J. Syst. Evol. Microbiol.">
        <title>The Global Catalogue of Microorganisms (GCM) 10K type strain sequencing project: providing services to taxonomists for standard genome sequencing and annotation.</title>
        <authorList>
            <consortium name="The Broad Institute Genomics Platform"/>
            <consortium name="The Broad Institute Genome Sequencing Center for Infectious Disease"/>
            <person name="Wu L."/>
            <person name="Ma J."/>
        </authorList>
    </citation>
    <scope>NUCLEOTIDE SEQUENCE [LARGE SCALE GENOMIC DNA]</scope>
    <source>
        <strain evidence="3">JCM 9687</strain>
    </source>
</reference>
<dbReference type="SUPFAM" id="SSF46894">
    <property type="entry name" value="C-terminal effector domain of the bipartite response regulators"/>
    <property type="match status" value="1"/>
</dbReference>
<dbReference type="Gene3D" id="1.25.40.10">
    <property type="entry name" value="Tetratricopeptide repeat domain"/>
    <property type="match status" value="3"/>
</dbReference>
<dbReference type="Pfam" id="PF13424">
    <property type="entry name" value="TPR_12"/>
    <property type="match status" value="1"/>
</dbReference>
<feature type="domain" description="Bacterial transcriptional activator" evidence="1">
    <location>
        <begin position="898"/>
        <end position="1030"/>
    </location>
</feature>
<dbReference type="SMART" id="SM00028">
    <property type="entry name" value="TPR"/>
    <property type="match status" value="2"/>
</dbReference>
<dbReference type="InterPro" id="IPR011990">
    <property type="entry name" value="TPR-like_helical_dom_sf"/>
</dbReference>
<dbReference type="Pfam" id="PF03704">
    <property type="entry name" value="BTAD"/>
    <property type="match status" value="1"/>
</dbReference>
<evidence type="ECO:0000259" key="1">
    <source>
        <dbReference type="SMART" id="SM01043"/>
    </source>
</evidence>
<dbReference type="InterPro" id="IPR051677">
    <property type="entry name" value="AfsR-DnrI-RedD_regulator"/>
</dbReference>
<proteinExistence type="predicted"/>
<dbReference type="InterPro" id="IPR016032">
    <property type="entry name" value="Sig_transdc_resp-reg_C-effctor"/>
</dbReference>